<protein>
    <submittedName>
        <fullName evidence="4">ATP-binding protein</fullName>
    </submittedName>
</protein>
<dbReference type="RefSeq" id="WP_165329862.1">
    <property type="nucleotide sequence ID" value="NZ_JAAKZW010000002.1"/>
</dbReference>
<evidence type="ECO:0000256" key="2">
    <source>
        <dbReference type="SAM" id="MobiDB-lite"/>
    </source>
</evidence>
<organism evidence="4 5">
    <name type="scientific">Streptomyces mesophilus</name>
    <dbReference type="NCBI Taxonomy" id="1775132"/>
    <lineage>
        <taxon>Bacteria</taxon>
        <taxon>Bacillati</taxon>
        <taxon>Actinomycetota</taxon>
        <taxon>Actinomycetes</taxon>
        <taxon>Kitasatosporales</taxon>
        <taxon>Streptomycetaceae</taxon>
        <taxon>Streptomyces</taxon>
    </lineage>
</organism>
<dbReference type="GO" id="GO:0004674">
    <property type="term" value="F:protein serine/threonine kinase activity"/>
    <property type="evidence" value="ECO:0007669"/>
    <property type="project" value="UniProtKB-KW"/>
</dbReference>
<dbReference type="Proteomes" id="UP000481109">
    <property type="component" value="Unassembled WGS sequence"/>
</dbReference>
<keyword evidence="1" id="KW-0418">Kinase</keyword>
<keyword evidence="1" id="KW-0723">Serine/threonine-protein kinase</keyword>
<dbReference type="PANTHER" id="PTHR35526:SF3">
    <property type="entry name" value="ANTI-SIGMA-F FACTOR RSBW"/>
    <property type="match status" value="1"/>
</dbReference>
<dbReference type="InterPro" id="IPR036890">
    <property type="entry name" value="HATPase_C_sf"/>
</dbReference>
<keyword evidence="5" id="KW-1185">Reference proteome</keyword>
<reference evidence="4 5" key="1">
    <citation type="submission" date="2020-02" db="EMBL/GenBank/DDBJ databases">
        <title>Whole-genome analyses of novel actinobacteria.</title>
        <authorList>
            <person name="Sahin N."/>
            <person name="Tokatli A."/>
        </authorList>
    </citation>
    <scope>NUCLEOTIDE SEQUENCE [LARGE SCALE GENOMIC DNA]</scope>
    <source>
        <strain evidence="4 5">YC504</strain>
    </source>
</reference>
<dbReference type="InterPro" id="IPR050267">
    <property type="entry name" value="Anti-sigma-factor_SerPK"/>
</dbReference>
<feature type="region of interest" description="Disordered" evidence="2">
    <location>
        <begin position="1"/>
        <end position="23"/>
    </location>
</feature>
<keyword evidence="4" id="KW-0547">Nucleotide-binding</keyword>
<dbReference type="InterPro" id="IPR003594">
    <property type="entry name" value="HATPase_dom"/>
</dbReference>
<dbReference type="PANTHER" id="PTHR35526">
    <property type="entry name" value="ANTI-SIGMA-F FACTOR RSBW-RELATED"/>
    <property type="match status" value="1"/>
</dbReference>
<name>A0A6G4XBX8_9ACTN</name>
<dbReference type="Pfam" id="PF13581">
    <property type="entry name" value="HATPase_c_2"/>
    <property type="match status" value="1"/>
</dbReference>
<evidence type="ECO:0000256" key="1">
    <source>
        <dbReference type="ARBA" id="ARBA00022527"/>
    </source>
</evidence>
<comment type="caution">
    <text evidence="4">The sequence shown here is derived from an EMBL/GenBank/DDBJ whole genome shotgun (WGS) entry which is preliminary data.</text>
</comment>
<sequence length="150" mass="15966">MHRHFRHHSGSPDRHSPPGTPAEARARVKRLLALRFGANGRQLTRDPGVADILLVTSELCSNALTHGGGIAAFGVHVEEDGVALEVADHSFQLPATRADAADAMAPGGYGWKLVERLSGDVSVMLCSDGKVVSVWMPLRPHPKHTLAATA</sequence>
<evidence type="ECO:0000313" key="4">
    <source>
        <dbReference type="EMBL" id="NGO74347.1"/>
    </source>
</evidence>
<gene>
    <name evidence="4" type="ORF">G6045_01410</name>
</gene>
<dbReference type="Gene3D" id="3.30.565.10">
    <property type="entry name" value="Histidine kinase-like ATPase, C-terminal domain"/>
    <property type="match status" value="1"/>
</dbReference>
<dbReference type="CDD" id="cd16936">
    <property type="entry name" value="HATPase_RsbW-like"/>
    <property type="match status" value="1"/>
</dbReference>
<dbReference type="GO" id="GO:0005524">
    <property type="term" value="F:ATP binding"/>
    <property type="evidence" value="ECO:0007669"/>
    <property type="project" value="UniProtKB-KW"/>
</dbReference>
<accession>A0A6G4XBX8</accession>
<dbReference type="AlphaFoldDB" id="A0A6G4XBX8"/>
<dbReference type="EMBL" id="JAAKZW010000002">
    <property type="protein sequence ID" value="NGO74347.1"/>
    <property type="molecule type" value="Genomic_DNA"/>
</dbReference>
<keyword evidence="4" id="KW-0067">ATP-binding</keyword>
<evidence type="ECO:0000259" key="3">
    <source>
        <dbReference type="Pfam" id="PF13581"/>
    </source>
</evidence>
<dbReference type="SUPFAM" id="SSF55874">
    <property type="entry name" value="ATPase domain of HSP90 chaperone/DNA topoisomerase II/histidine kinase"/>
    <property type="match status" value="1"/>
</dbReference>
<proteinExistence type="predicted"/>
<keyword evidence="1" id="KW-0808">Transferase</keyword>
<evidence type="ECO:0000313" key="5">
    <source>
        <dbReference type="Proteomes" id="UP000481109"/>
    </source>
</evidence>
<feature type="domain" description="Histidine kinase/HSP90-like ATPase" evidence="3">
    <location>
        <begin position="25"/>
        <end position="133"/>
    </location>
</feature>